<dbReference type="EC" id="6.2.1.3" evidence="5"/>
<gene>
    <name evidence="10" type="ORF">SAMN04488052_105101</name>
</gene>
<dbReference type="Gene3D" id="3.40.50.12780">
    <property type="entry name" value="N-terminal domain of ligase-like"/>
    <property type="match status" value="1"/>
</dbReference>
<dbReference type="Pfam" id="PF00501">
    <property type="entry name" value="AMP-binding"/>
    <property type="match status" value="1"/>
</dbReference>
<evidence type="ECO:0000256" key="2">
    <source>
        <dbReference type="ARBA" id="ARBA00005005"/>
    </source>
</evidence>
<protein>
    <recommendedName>
        <fullName evidence="6">Long-chain-fatty-acid--CoA ligase</fullName>
        <ecNumber evidence="5">6.2.1.3</ecNumber>
    </recommendedName>
    <alternativeName>
        <fullName evidence="7">Long-chain acyl-CoA synthetase</fullName>
    </alternativeName>
</protein>
<keyword evidence="3" id="KW-0436">Ligase</keyword>
<evidence type="ECO:0000313" key="11">
    <source>
        <dbReference type="Proteomes" id="UP000199657"/>
    </source>
</evidence>
<dbReference type="PANTHER" id="PTHR43767:SF8">
    <property type="entry name" value="LONG-CHAIN-FATTY-ACID--COA LIGASE"/>
    <property type="match status" value="1"/>
</dbReference>
<dbReference type="CDD" id="cd05936">
    <property type="entry name" value="FC-FACS_FadD_like"/>
    <property type="match status" value="1"/>
</dbReference>
<dbReference type="STRING" id="406100.SAMN04488052_105101"/>
<evidence type="ECO:0000256" key="4">
    <source>
        <dbReference type="ARBA" id="ARBA00023136"/>
    </source>
</evidence>
<comment type="subcellular location">
    <subcellularLocation>
        <location evidence="1">Membrane</location>
        <topology evidence="1">Peripheral membrane protein</topology>
    </subcellularLocation>
</comment>
<dbReference type="GO" id="GO:0004467">
    <property type="term" value="F:long-chain fatty acid-CoA ligase activity"/>
    <property type="evidence" value="ECO:0007669"/>
    <property type="project" value="UniProtKB-EC"/>
</dbReference>
<keyword evidence="4" id="KW-0472">Membrane</keyword>
<reference evidence="10 11" key="1">
    <citation type="submission" date="2016-10" db="EMBL/GenBank/DDBJ databases">
        <authorList>
            <person name="de Groot N.N."/>
        </authorList>
    </citation>
    <scope>NUCLEOTIDE SEQUENCE [LARGE SCALE GENOMIC DNA]</scope>
    <source>
        <strain evidence="10 11">CGMCC 1.6291</strain>
    </source>
</reference>
<feature type="domain" description="AMP-dependent synthetase/ligase" evidence="8">
    <location>
        <begin position="43"/>
        <end position="436"/>
    </location>
</feature>
<evidence type="ECO:0000259" key="9">
    <source>
        <dbReference type="Pfam" id="PF13193"/>
    </source>
</evidence>
<dbReference type="PANTHER" id="PTHR43767">
    <property type="entry name" value="LONG-CHAIN-FATTY-ACID--COA LIGASE"/>
    <property type="match status" value="1"/>
</dbReference>
<dbReference type="Proteomes" id="UP000199657">
    <property type="component" value="Unassembled WGS sequence"/>
</dbReference>
<evidence type="ECO:0000256" key="7">
    <source>
        <dbReference type="ARBA" id="ARBA00042773"/>
    </source>
</evidence>
<evidence type="ECO:0000313" key="10">
    <source>
        <dbReference type="EMBL" id="SEO96970.1"/>
    </source>
</evidence>
<dbReference type="SUPFAM" id="SSF56801">
    <property type="entry name" value="Acetyl-CoA synthetase-like"/>
    <property type="match status" value="1"/>
</dbReference>
<dbReference type="InterPro" id="IPR050237">
    <property type="entry name" value="ATP-dep_AMP-bd_enzyme"/>
</dbReference>
<dbReference type="OrthoDB" id="9803968at2"/>
<feature type="domain" description="AMP-binding enzyme C-terminal" evidence="9">
    <location>
        <begin position="486"/>
        <end position="561"/>
    </location>
</feature>
<dbReference type="InterPro" id="IPR042099">
    <property type="entry name" value="ANL_N_sf"/>
</dbReference>
<dbReference type="AlphaFoldDB" id="A0A1H8U133"/>
<dbReference type="InterPro" id="IPR000873">
    <property type="entry name" value="AMP-dep_synth/lig_dom"/>
</dbReference>
<dbReference type="InterPro" id="IPR045851">
    <property type="entry name" value="AMP-bd_C_sf"/>
</dbReference>
<proteinExistence type="predicted"/>
<evidence type="ECO:0000256" key="5">
    <source>
        <dbReference type="ARBA" id="ARBA00026121"/>
    </source>
</evidence>
<evidence type="ECO:0000256" key="1">
    <source>
        <dbReference type="ARBA" id="ARBA00004170"/>
    </source>
</evidence>
<evidence type="ECO:0000256" key="6">
    <source>
        <dbReference type="ARBA" id="ARBA00039545"/>
    </source>
</evidence>
<name>A0A1H8U133_9GAMM</name>
<dbReference type="InterPro" id="IPR020845">
    <property type="entry name" value="AMP-binding_CS"/>
</dbReference>
<dbReference type="InterPro" id="IPR025110">
    <property type="entry name" value="AMP-bd_C"/>
</dbReference>
<dbReference type="Gene3D" id="3.30.300.30">
    <property type="match status" value="1"/>
</dbReference>
<evidence type="ECO:0000259" key="8">
    <source>
        <dbReference type="Pfam" id="PF00501"/>
    </source>
</evidence>
<dbReference type="PROSITE" id="PS00455">
    <property type="entry name" value="AMP_BINDING"/>
    <property type="match status" value="1"/>
</dbReference>
<dbReference type="EMBL" id="FOEG01000005">
    <property type="protein sequence ID" value="SEO96970.1"/>
    <property type="molecule type" value="Genomic_DNA"/>
</dbReference>
<evidence type="ECO:0000256" key="3">
    <source>
        <dbReference type="ARBA" id="ARBA00022598"/>
    </source>
</evidence>
<dbReference type="GO" id="GO:0016020">
    <property type="term" value="C:membrane"/>
    <property type="evidence" value="ECO:0007669"/>
    <property type="project" value="UniProtKB-SubCell"/>
</dbReference>
<dbReference type="Pfam" id="PF13193">
    <property type="entry name" value="AMP-binding_C"/>
    <property type="match status" value="1"/>
</dbReference>
<comment type="pathway">
    <text evidence="2">Lipid metabolism; fatty acid beta-oxidation.</text>
</comment>
<dbReference type="RefSeq" id="WP_091644339.1">
    <property type="nucleotide sequence ID" value="NZ_FOEG01000005.1"/>
</dbReference>
<organism evidence="10 11">
    <name type="scientific">Aquisalimonas asiatica</name>
    <dbReference type="NCBI Taxonomy" id="406100"/>
    <lineage>
        <taxon>Bacteria</taxon>
        <taxon>Pseudomonadati</taxon>
        <taxon>Pseudomonadota</taxon>
        <taxon>Gammaproteobacteria</taxon>
        <taxon>Chromatiales</taxon>
        <taxon>Ectothiorhodospiraceae</taxon>
        <taxon>Aquisalimonas</taxon>
    </lineage>
</organism>
<accession>A0A1H8U133</accession>
<keyword evidence="11" id="KW-1185">Reference proteome</keyword>
<sequence length="576" mass="62889">MNETTQDAKAAYDNQPWLASYGEGVDKEITPLPDRNIADLARRIANDNGDRTAFVTCLDNGLHGSLSFRDTDTLSDQFAAYLRFELGLEPGDRVAVQMPNCLSYPVAVFGIFKAGLVLVNVNPLYTPRETNHQLKDSGAKALLVFNLFGNNLKDAMDGTDVRHVIMAGAAEFFPLPRRLLINTVMKLKKMIPEPTAPSTPISQALATGKAHVGKLEKPVKRAPEDLAVLQYTGGTTGPAKGAMLTHGNLLANLAQTQTVSAPVITPGKETVLTALPLYHIFAFTNNLMGFYYNGCRNVLCPSPRPPSNLRKAFEKFEITQFAGVNVLFHALANEDWFKNNPPPLRQTVSGGTALHGSVAEEWKNLVGIVPVEGYGLSETSPVVSVNQPSGEIRLGTIGLPVPSTIVRIIDEDWNPVPPGEVGELAVKGPQVFQGYWNKPDETDAVLQDGFFRTGDMARMEDGGFFRIVDRKKDMIDVSGFNVYPNEVEEVLSEHPDIDEAAVIGIPNDEAGGEIVRAYVVTSNKSLKPEDVIEFARKNLTGYKVPKEVHFADDLPKTAVGKILRKDLRNEALKNNG</sequence>